<dbReference type="EMBL" id="JBHSRJ010000009">
    <property type="protein sequence ID" value="MFC6045812.1"/>
    <property type="molecule type" value="Genomic_DNA"/>
</dbReference>
<dbReference type="RefSeq" id="WP_379159694.1">
    <property type="nucleotide sequence ID" value="NZ_JBHSRJ010000009.1"/>
</dbReference>
<feature type="transmembrane region" description="Helical" evidence="5">
    <location>
        <begin position="144"/>
        <end position="167"/>
    </location>
</feature>
<keyword evidence="2 5" id="KW-0812">Transmembrane</keyword>
<evidence type="ECO:0000256" key="3">
    <source>
        <dbReference type="ARBA" id="ARBA00022989"/>
    </source>
</evidence>
<evidence type="ECO:0000256" key="2">
    <source>
        <dbReference type="ARBA" id="ARBA00022692"/>
    </source>
</evidence>
<dbReference type="PROSITE" id="PS50850">
    <property type="entry name" value="MFS"/>
    <property type="match status" value="1"/>
</dbReference>
<keyword evidence="8" id="KW-1185">Reference proteome</keyword>
<feature type="transmembrane region" description="Helical" evidence="5">
    <location>
        <begin position="118"/>
        <end position="137"/>
    </location>
</feature>
<keyword evidence="4 5" id="KW-0472">Membrane</keyword>
<feature type="transmembrane region" description="Helical" evidence="5">
    <location>
        <begin position="59"/>
        <end position="79"/>
    </location>
</feature>
<dbReference type="InterPro" id="IPR001958">
    <property type="entry name" value="Tet-R_TetA/multi-R_MdtG-like"/>
</dbReference>
<feature type="transmembrane region" description="Helical" evidence="5">
    <location>
        <begin position="371"/>
        <end position="388"/>
    </location>
</feature>
<feature type="transmembrane region" description="Helical" evidence="5">
    <location>
        <begin position="214"/>
        <end position="238"/>
    </location>
</feature>
<feature type="transmembrane region" description="Helical" evidence="5">
    <location>
        <begin position="341"/>
        <end position="359"/>
    </location>
</feature>
<dbReference type="PRINTS" id="PR01035">
    <property type="entry name" value="TCRTETA"/>
</dbReference>
<protein>
    <submittedName>
        <fullName evidence="7">MFS transporter</fullName>
    </submittedName>
</protein>
<dbReference type="Gene3D" id="1.20.1250.20">
    <property type="entry name" value="MFS general substrate transporter like domains"/>
    <property type="match status" value="1"/>
</dbReference>
<feature type="transmembrane region" description="Helical" evidence="5">
    <location>
        <begin position="21"/>
        <end position="39"/>
    </location>
</feature>
<sequence length="415" mass="43018">MNHLATSTEPDQGSFFKQPRAVWAVAFACVIAFMGIGLVDPILKDIAAQLQATPSQVSLMFTSYMAIMGVAMLVTGVISSRIGAKRTLISGLVLIIVFAALAGSSNTVGQIVGFRAGWGLGNALFVATALSTIVTAASGSTARAIILFEAALGIGIASGPLVGGLLGEQSWRAPFFGVSCLMVIALVATSVFLPSTPPTGRRTSLLDPFRALRYPALLLTGLTAIFYNIGFFTILAAGPFALPDASIIDIGWIFFGWGLLLAFTSVFVAPLVQRLIGTVPSVITMLVLFMLDLAMIAVFTEHTPFVIAGIVLSGAFIGINNTLITEIVMGAAPVERPVASAAYSFLRFCGGAVGPYVALKLGENVGPHAPFWFGACAVLVGVVILTAGRKVVSGAHAPSTHSVAEAEAELVGDLA</sequence>
<evidence type="ECO:0000256" key="1">
    <source>
        <dbReference type="ARBA" id="ARBA00004651"/>
    </source>
</evidence>
<feature type="transmembrane region" description="Helical" evidence="5">
    <location>
        <begin position="91"/>
        <end position="112"/>
    </location>
</feature>
<dbReference type="PANTHER" id="PTHR43683">
    <property type="entry name" value="MULTIDRUG EFFLUX PROTEIN YFMO"/>
    <property type="match status" value="1"/>
</dbReference>
<dbReference type="InterPro" id="IPR011701">
    <property type="entry name" value="MFS"/>
</dbReference>
<proteinExistence type="predicted"/>
<comment type="caution">
    <text evidence="7">The sequence shown here is derived from an EMBL/GenBank/DDBJ whole genome shotgun (WGS) entry which is preliminary data.</text>
</comment>
<keyword evidence="3 5" id="KW-1133">Transmembrane helix</keyword>
<dbReference type="InterPro" id="IPR053200">
    <property type="entry name" value="YfmO-like"/>
</dbReference>
<evidence type="ECO:0000313" key="8">
    <source>
        <dbReference type="Proteomes" id="UP001596135"/>
    </source>
</evidence>
<feature type="transmembrane region" description="Helical" evidence="5">
    <location>
        <begin position="279"/>
        <end position="299"/>
    </location>
</feature>
<feature type="transmembrane region" description="Helical" evidence="5">
    <location>
        <begin position="250"/>
        <end position="272"/>
    </location>
</feature>
<dbReference type="InterPro" id="IPR036259">
    <property type="entry name" value="MFS_trans_sf"/>
</dbReference>
<evidence type="ECO:0000256" key="4">
    <source>
        <dbReference type="ARBA" id="ARBA00023136"/>
    </source>
</evidence>
<dbReference type="Pfam" id="PF07690">
    <property type="entry name" value="MFS_1"/>
    <property type="match status" value="1"/>
</dbReference>
<evidence type="ECO:0000256" key="5">
    <source>
        <dbReference type="SAM" id="Phobius"/>
    </source>
</evidence>
<feature type="domain" description="Major facilitator superfamily (MFS) profile" evidence="6">
    <location>
        <begin position="21"/>
        <end position="393"/>
    </location>
</feature>
<dbReference type="Proteomes" id="UP001596135">
    <property type="component" value="Unassembled WGS sequence"/>
</dbReference>
<dbReference type="PANTHER" id="PTHR43683:SF1">
    <property type="entry name" value="MULTIDRUG EFFLUX PROTEIN YFMO"/>
    <property type="match status" value="1"/>
</dbReference>
<evidence type="ECO:0000313" key="7">
    <source>
        <dbReference type="EMBL" id="MFC6045812.1"/>
    </source>
</evidence>
<dbReference type="InterPro" id="IPR020846">
    <property type="entry name" value="MFS_dom"/>
</dbReference>
<reference evidence="8" key="1">
    <citation type="journal article" date="2019" name="Int. J. Syst. Evol. Microbiol.">
        <title>The Global Catalogue of Microorganisms (GCM) 10K type strain sequencing project: providing services to taxonomists for standard genome sequencing and annotation.</title>
        <authorList>
            <consortium name="The Broad Institute Genomics Platform"/>
            <consortium name="The Broad Institute Genome Sequencing Center for Infectious Disease"/>
            <person name="Wu L."/>
            <person name="Ma J."/>
        </authorList>
    </citation>
    <scope>NUCLEOTIDE SEQUENCE [LARGE SCALE GENOMIC DNA]</scope>
    <source>
        <strain evidence="8">CCUG 54522</strain>
    </source>
</reference>
<organism evidence="7 8">
    <name type="scientific">Nocardioides hankookensis</name>
    <dbReference type="NCBI Taxonomy" id="443157"/>
    <lineage>
        <taxon>Bacteria</taxon>
        <taxon>Bacillati</taxon>
        <taxon>Actinomycetota</taxon>
        <taxon>Actinomycetes</taxon>
        <taxon>Propionibacteriales</taxon>
        <taxon>Nocardioidaceae</taxon>
        <taxon>Nocardioides</taxon>
    </lineage>
</organism>
<dbReference type="SUPFAM" id="SSF103473">
    <property type="entry name" value="MFS general substrate transporter"/>
    <property type="match status" value="1"/>
</dbReference>
<feature type="transmembrane region" description="Helical" evidence="5">
    <location>
        <begin position="305"/>
        <end position="329"/>
    </location>
</feature>
<gene>
    <name evidence="7" type="ORF">ACFPYL_22205</name>
</gene>
<comment type="subcellular location">
    <subcellularLocation>
        <location evidence="1">Cell membrane</location>
        <topology evidence="1">Multi-pass membrane protein</topology>
    </subcellularLocation>
</comment>
<evidence type="ECO:0000259" key="6">
    <source>
        <dbReference type="PROSITE" id="PS50850"/>
    </source>
</evidence>
<name>A0ABW1LRN5_9ACTN</name>
<feature type="transmembrane region" description="Helical" evidence="5">
    <location>
        <begin position="173"/>
        <end position="193"/>
    </location>
</feature>
<dbReference type="CDD" id="cd17474">
    <property type="entry name" value="MFS_YfmO_like"/>
    <property type="match status" value="1"/>
</dbReference>
<accession>A0ABW1LRN5</accession>